<sequence length="457" mass="50957">MQKAADELRKIMTLTFPDMSFSHRKWVLVTYLMITASASIAQEFRRKEEKWSFHFQLTGIMQAHPSFDAAYSGDNSLHDSAEHELSLTTTIYLGRRLWKGAAIYYNPEVAGGSGISGAKGIAGFTNGETFRIGDPAPAFYTARLFLEQEFSLGNQQDTLYVDADANQLSGYTTRSKLVIRGGKFALSDYFDDNSLCHNPRTSFFNWSLMSNGAWDYPANTRGYTWSLMAELILPRWSLRAATALVPVYANGPDLDWHYTKAHSETIEGEYHYTIGRRQGTLRALAYRNVSKAPDYDVAAATDKDVIYGKDYGGVKYGFGLNAEQEISDNLGIFVRSSWNDGQTATWAFTEIDRSLSAGILATGASWKRPGDRLGIAFVTNGISTPHARFLNSGGYGFIIGDGKLPDQRGESIAECFYNAAVFEHCWLTADYQLVQHPAYNPDRGPVHVFAARVHIEF</sequence>
<protein>
    <submittedName>
        <fullName evidence="3">Putative OprB family porin</fullName>
    </submittedName>
</protein>
<accession>A0A0E9MTH5</accession>
<proteinExistence type="inferred from homology"/>
<evidence type="ECO:0000313" key="4">
    <source>
        <dbReference type="Proteomes" id="UP000033121"/>
    </source>
</evidence>
<reference evidence="3 4" key="1">
    <citation type="submission" date="2015-04" db="EMBL/GenBank/DDBJ databases">
        <title>Whole genome shotgun sequence of Flavihumibacter petaseus NBRC 106054.</title>
        <authorList>
            <person name="Miyazawa S."/>
            <person name="Hosoyama A."/>
            <person name="Hashimoto M."/>
            <person name="Noguchi M."/>
            <person name="Tsuchikane K."/>
            <person name="Ohji S."/>
            <person name="Yamazoe A."/>
            <person name="Ichikawa N."/>
            <person name="Kimura A."/>
            <person name="Fujita N."/>
        </authorList>
    </citation>
    <scope>NUCLEOTIDE SEQUENCE [LARGE SCALE GENOMIC DNA]</scope>
    <source>
        <strain evidence="3 4">NBRC 106054</strain>
    </source>
</reference>
<gene>
    <name evidence="3" type="ORF">FPE01S_01_00740</name>
</gene>
<evidence type="ECO:0000313" key="3">
    <source>
        <dbReference type="EMBL" id="GAO41062.1"/>
    </source>
</evidence>
<dbReference type="STRING" id="1220578.FPE01S_01_00740"/>
<evidence type="ECO:0000256" key="1">
    <source>
        <dbReference type="ARBA" id="ARBA00008769"/>
    </source>
</evidence>
<name>A0A0E9MTH5_9BACT</name>
<comment type="similarity">
    <text evidence="1 2">Belongs to the OprB family.</text>
</comment>
<dbReference type="GO" id="GO:0016020">
    <property type="term" value="C:membrane"/>
    <property type="evidence" value="ECO:0007669"/>
    <property type="project" value="InterPro"/>
</dbReference>
<dbReference type="AlphaFoldDB" id="A0A0E9MTH5"/>
<keyword evidence="4" id="KW-1185">Reference proteome</keyword>
<comment type="caution">
    <text evidence="3">The sequence shown here is derived from an EMBL/GenBank/DDBJ whole genome shotgun (WGS) entry which is preliminary data.</text>
</comment>
<evidence type="ECO:0000256" key="2">
    <source>
        <dbReference type="RuleBase" id="RU363072"/>
    </source>
</evidence>
<dbReference type="GO" id="GO:0015288">
    <property type="term" value="F:porin activity"/>
    <property type="evidence" value="ECO:0007669"/>
    <property type="project" value="InterPro"/>
</dbReference>
<dbReference type="EMBL" id="BBWV01000001">
    <property type="protein sequence ID" value="GAO41062.1"/>
    <property type="molecule type" value="Genomic_DNA"/>
</dbReference>
<dbReference type="Proteomes" id="UP000033121">
    <property type="component" value="Unassembled WGS sequence"/>
</dbReference>
<dbReference type="GO" id="GO:0008643">
    <property type="term" value="P:carbohydrate transport"/>
    <property type="evidence" value="ECO:0007669"/>
    <property type="project" value="InterPro"/>
</dbReference>
<dbReference type="InterPro" id="IPR038673">
    <property type="entry name" value="OprB_sf"/>
</dbReference>
<dbReference type="InterPro" id="IPR007049">
    <property type="entry name" value="Carb-sel_porin_OprB"/>
</dbReference>
<dbReference type="Gene3D" id="2.40.160.180">
    <property type="entry name" value="Carbohydrate-selective porin OprB"/>
    <property type="match status" value="1"/>
</dbReference>
<organism evidence="3 4">
    <name type="scientific">Flavihumibacter petaseus NBRC 106054</name>
    <dbReference type="NCBI Taxonomy" id="1220578"/>
    <lineage>
        <taxon>Bacteria</taxon>
        <taxon>Pseudomonadati</taxon>
        <taxon>Bacteroidota</taxon>
        <taxon>Chitinophagia</taxon>
        <taxon>Chitinophagales</taxon>
        <taxon>Chitinophagaceae</taxon>
        <taxon>Flavihumibacter</taxon>
    </lineage>
</organism>
<dbReference type="Pfam" id="PF04966">
    <property type="entry name" value="OprB"/>
    <property type="match status" value="1"/>
</dbReference>